<evidence type="ECO:0000259" key="2">
    <source>
        <dbReference type="PROSITE" id="PS51925"/>
    </source>
</evidence>
<proteinExistence type="predicted"/>
<dbReference type="PANTHER" id="PTHR13844">
    <property type="entry name" value="SWI/SNF-RELATED MATRIX-ASSOCIATED ACTIN-DEPENDENT REGULATOR OF CHROMATIN SUBFAMILY D"/>
    <property type="match status" value="1"/>
</dbReference>
<dbReference type="Proteomes" id="UP000192276">
    <property type="component" value="Unassembled WGS sequence"/>
</dbReference>
<evidence type="ECO:0000256" key="1">
    <source>
        <dbReference type="SAM" id="MobiDB-lite"/>
    </source>
</evidence>
<accession>A0A1V9FJD1</accession>
<dbReference type="STRING" id="550983.A4R26_02720"/>
<dbReference type="PROSITE" id="PS51925">
    <property type="entry name" value="SWIB_MDM2"/>
    <property type="match status" value="1"/>
</dbReference>
<comment type="caution">
    <text evidence="3">The sequence shown here is derived from an EMBL/GenBank/DDBJ whole genome shotgun (WGS) entry which is preliminary data.</text>
</comment>
<dbReference type="InterPro" id="IPR036885">
    <property type="entry name" value="SWIB_MDM2_dom_sf"/>
</dbReference>
<feature type="region of interest" description="Disordered" evidence="1">
    <location>
        <begin position="1"/>
        <end position="45"/>
    </location>
</feature>
<feature type="domain" description="DM2" evidence="2">
    <location>
        <begin position="49"/>
        <end position="125"/>
    </location>
</feature>
<sequence>MAKTAKKAAKKAVKKAAKKAAPKKAAKKVAKKAVKKAAKKKSVRKPNAAFMAPLTASPVLAEVIGNKPLPRTEIVKKIWDYIRKNNLQDKKNRRMINADTKLKPLFGKDQISMFDLAKIVSKHVK</sequence>
<dbReference type="Pfam" id="PF02201">
    <property type="entry name" value="SWIB"/>
    <property type="match status" value="1"/>
</dbReference>
<dbReference type="AlphaFoldDB" id="A0A1V9FJD1"/>
<dbReference type="SMART" id="SM00151">
    <property type="entry name" value="SWIB"/>
    <property type="match status" value="1"/>
</dbReference>
<name>A0A1V9FJD1_9BACT</name>
<gene>
    <name evidence="3" type="ORF">A4R26_02720</name>
</gene>
<evidence type="ECO:0000313" key="4">
    <source>
        <dbReference type="Proteomes" id="UP000192276"/>
    </source>
</evidence>
<dbReference type="OrthoDB" id="680184at2"/>
<dbReference type="InterPro" id="IPR003121">
    <property type="entry name" value="SWIB_MDM2_domain"/>
</dbReference>
<dbReference type="SUPFAM" id="SSF47592">
    <property type="entry name" value="SWIB/MDM2 domain"/>
    <property type="match status" value="1"/>
</dbReference>
<protein>
    <recommendedName>
        <fullName evidence="2">DM2 domain-containing protein</fullName>
    </recommendedName>
</protein>
<dbReference type="RefSeq" id="WP_081165536.1">
    <property type="nucleotide sequence ID" value="NZ_LWBP01000188.1"/>
</dbReference>
<dbReference type="CDD" id="cd10567">
    <property type="entry name" value="SWIB-MDM2_like"/>
    <property type="match status" value="1"/>
</dbReference>
<organism evidence="3 4">
    <name type="scientific">Niastella populi</name>
    <dbReference type="NCBI Taxonomy" id="550983"/>
    <lineage>
        <taxon>Bacteria</taxon>
        <taxon>Pseudomonadati</taxon>
        <taxon>Bacteroidota</taxon>
        <taxon>Chitinophagia</taxon>
        <taxon>Chitinophagales</taxon>
        <taxon>Chitinophagaceae</taxon>
        <taxon>Niastella</taxon>
    </lineage>
</organism>
<feature type="compositionally biased region" description="Basic residues" evidence="1">
    <location>
        <begin position="1"/>
        <end position="44"/>
    </location>
</feature>
<dbReference type="EMBL" id="LWBP01000188">
    <property type="protein sequence ID" value="OQP58391.1"/>
    <property type="molecule type" value="Genomic_DNA"/>
</dbReference>
<evidence type="ECO:0000313" key="3">
    <source>
        <dbReference type="EMBL" id="OQP58391.1"/>
    </source>
</evidence>
<dbReference type="Gene3D" id="1.10.245.10">
    <property type="entry name" value="SWIB/MDM2 domain"/>
    <property type="match status" value="1"/>
</dbReference>
<keyword evidence="4" id="KW-1185">Reference proteome</keyword>
<reference evidence="4" key="1">
    <citation type="submission" date="2016-04" db="EMBL/GenBank/DDBJ databases">
        <authorList>
            <person name="Chen L."/>
            <person name="Zhuang W."/>
            <person name="Wang G."/>
        </authorList>
    </citation>
    <scope>NUCLEOTIDE SEQUENCE [LARGE SCALE GENOMIC DNA]</scope>
    <source>
        <strain evidence="4">208</strain>
    </source>
</reference>
<dbReference type="InterPro" id="IPR019835">
    <property type="entry name" value="SWIB_domain"/>
</dbReference>